<evidence type="ECO:0000313" key="3">
    <source>
        <dbReference type="Proteomes" id="UP000037247"/>
    </source>
</evidence>
<dbReference type="RefSeq" id="WP_049697922.1">
    <property type="nucleotide sequence ID" value="NZ_JAQDQF010000002.1"/>
</dbReference>
<keyword evidence="1" id="KW-0732">Signal</keyword>
<sequence length="239" mass="23723">MKKSNTRRLAAVAAVAGAAAMGLSSVSAGHADAGPLPGGKVTKTLVDGTPVSITLSNESISVQRPVNQSALSREAWGSGTVSVNVGGKAKGGTIKVGYELGCQVDFGVSGGLGAGGGFKPGAANPNAIGGTDADWSRSAGGNGSVTLGPGGVTKYWLISGDSLGNSIQSSDVTNKDDDNYTASNLTFTGSTGGVTYSQEHFVLNGCAGYASARTIVQVTVKTDSVKGIVTYTGKPFSLG</sequence>
<organism evidence="2 3">
    <name type="scientific">Gordonia jacobaea</name>
    <dbReference type="NCBI Taxonomy" id="122202"/>
    <lineage>
        <taxon>Bacteria</taxon>
        <taxon>Bacillati</taxon>
        <taxon>Actinomycetota</taxon>
        <taxon>Actinomycetes</taxon>
        <taxon>Mycobacteriales</taxon>
        <taxon>Gordoniaceae</taxon>
        <taxon>Gordonia</taxon>
    </lineage>
</organism>
<name>A0ABR5IGJ4_9ACTN</name>
<dbReference type="PROSITE" id="PS51318">
    <property type="entry name" value="TAT"/>
    <property type="match status" value="1"/>
</dbReference>
<dbReference type="InterPro" id="IPR006311">
    <property type="entry name" value="TAT_signal"/>
</dbReference>
<comment type="caution">
    <text evidence="2">The sequence shown here is derived from an EMBL/GenBank/DDBJ whole genome shotgun (WGS) entry which is preliminary data.</text>
</comment>
<reference evidence="2 3" key="1">
    <citation type="submission" date="2015-05" db="EMBL/GenBank/DDBJ databases">
        <title>Draft genome sequence of the bacterium Gordonia jacobaea a new member of the Gordonia genus.</title>
        <authorList>
            <person name="Jimenez-Galisteo G."/>
            <person name="Dominguez A."/>
            <person name="Munoz E."/>
            <person name="Vinas M."/>
        </authorList>
    </citation>
    <scope>NUCLEOTIDE SEQUENCE [LARGE SCALE GENOMIC DNA]</scope>
    <source>
        <strain evidence="3">mv1</strain>
    </source>
</reference>
<dbReference type="EMBL" id="LDTZ01000014">
    <property type="protein sequence ID" value="KNA92713.1"/>
    <property type="molecule type" value="Genomic_DNA"/>
</dbReference>
<feature type="chain" id="PRO_5046735475" evidence="1">
    <location>
        <begin position="29"/>
        <end position="239"/>
    </location>
</feature>
<dbReference type="InterPro" id="IPR015286">
    <property type="entry name" value="Porin_fam_mycobact-type"/>
</dbReference>
<feature type="signal peptide" evidence="1">
    <location>
        <begin position="1"/>
        <end position="28"/>
    </location>
</feature>
<dbReference type="Gene3D" id="2.60.40.1650">
    <property type="entry name" value="Porin MspA (Ig-like beta-sandwich domain)"/>
    <property type="match status" value="2"/>
</dbReference>
<proteinExistence type="predicted"/>
<dbReference type="Pfam" id="PF09203">
    <property type="entry name" value="MspA"/>
    <property type="match status" value="1"/>
</dbReference>
<dbReference type="Proteomes" id="UP000037247">
    <property type="component" value="Unassembled WGS sequence"/>
</dbReference>
<gene>
    <name evidence="2" type="ORF">ABW18_05445</name>
</gene>
<accession>A0ABR5IGJ4</accession>
<keyword evidence="3" id="KW-1185">Reference proteome</keyword>
<evidence type="ECO:0000256" key="1">
    <source>
        <dbReference type="SAM" id="SignalP"/>
    </source>
</evidence>
<evidence type="ECO:0000313" key="2">
    <source>
        <dbReference type="EMBL" id="KNA92713.1"/>
    </source>
</evidence>
<protein>
    <submittedName>
        <fullName evidence="2">Membrane protein</fullName>
    </submittedName>
</protein>